<evidence type="ECO:0000313" key="3">
    <source>
        <dbReference type="Proteomes" id="UP000651452"/>
    </source>
</evidence>
<proteinExistence type="predicted"/>
<name>A0A8H7IUU4_9PLEO</name>
<gene>
    <name evidence="2" type="ORF">EKO04_009853</name>
</gene>
<dbReference type="CDD" id="cd12148">
    <property type="entry name" value="fungal_TF_MHR"/>
    <property type="match status" value="1"/>
</dbReference>
<accession>A0A8H7IUU4</accession>
<dbReference type="AlphaFoldDB" id="A0A8H7IUU4"/>
<organism evidence="2 3">
    <name type="scientific">Ascochyta lentis</name>
    <dbReference type="NCBI Taxonomy" id="205686"/>
    <lineage>
        <taxon>Eukaryota</taxon>
        <taxon>Fungi</taxon>
        <taxon>Dikarya</taxon>
        <taxon>Ascomycota</taxon>
        <taxon>Pezizomycotina</taxon>
        <taxon>Dothideomycetes</taxon>
        <taxon>Pleosporomycetidae</taxon>
        <taxon>Pleosporales</taxon>
        <taxon>Pleosporineae</taxon>
        <taxon>Didymellaceae</taxon>
        <taxon>Ascochyta</taxon>
    </lineage>
</organism>
<keyword evidence="3" id="KW-1185">Reference proteome</keyword>
<reference evidence="2" key="1">
    <citation type="submission" date="2018-12" db="EMBL/GenBank/DDBJ databases">
        <authorList>
            <person name="Syme R.A."/>
            <person name="Farfan-Caceres L."/>
            <person name="Lichtenzveig J."/>
        </authorList>
    </citation>
    <scope>NUCLEOTIDE SEQUENCE</scope>
    <source>
        <strain evidence="2">Al4</strain>
    </source>
</reference>
<comment type="caution">
    <text evidence="2">The sequence shown here is derived from an EMBL/GenBank/DDBJ whole genome shotgun (WGS) entry which is preliminary data.</text>
</comment>
<evidence type="ECO:0000313" key="2">
    <source>
        <dbReference type="EMBL" id="KAF9691921.1"/>
    </source>
</evidence>
<dbReference type="EMBL" id="RZGK01000019">
    <property type="protein sequence ID" value="KAF9691921.1"/>
    <property type="molecule type" value="Genomic_DNA"/>
</dbReference>
<evidence type="ECO:0000256" key="1">
    <source>
        <dbReference type="SAM" id="MobiDB-lite"/>
    </source>
</evidence>
<dbReference type="Proteomes" id="UP000651452">
    <property type="component" value="Unassembled WGS sequence"/>
</dbReference>
<dbReference type="PANTHER" id="PTHR47256:SF3">
    <property type="entry name" value="ZN(II)2CYS6 TRANSCRIPTION FACTOR (EUROFUNG)"/>
    <property type="match status" value="1"/>
</dbReference>
<evidence type="ECO:0008006" key="4">
    <source>
        <dbReference type="Google" id="ProtNLM"/>
    </source>
</evidence>
<protein>
    <recommendedName>
        <fullName evidence="4">Transcription factor domain-containing protein</fullName>
    </recommendedName>
</protein>
<dbReference type="OrthoDB" id="5595695at2759"/>
<feature type="region of interest" description="Disordered" evidence="1">
    <location>
        <begin position="1"/>
        <end position="20"/>
    </location>
</feature>
<dbReference type="InterPro" id="IPR053187">
    <property type="entry name" value="Notoamide_regulator"/>
</dbReference>
<dbReference type="PANTHER" id="PTHR47256">
    <property type="entry name" value="ZN(II)2CYS6 TRANSCRIPTION FACTOR (EUROFUNG)-RELATED"/>
    <property type="match status" value="1"/>
</dbReference>
<sequence length="570" mass="66185">MIESGSASHPSQSRHTIESSVYSDVPTREEFYTTSFLANRPSNSQRHPRHRLTAKYHHPDYVFEELWQEPRDMYGENSTIVYLASSALPVSRWTTVSSDEKLLNHLLLLFWTWDMIVNRVVDRTLFEEDLRTLDPSKQESTHFCSPFLVNALLALACLYTTHSATFCTTNDPLTRGAAFAREAERLLALEESRASLPVAQGLAALYVYEGNFGKLSKLLLYGDRFYRAYEKIEWDQWTYLNAEMTDSMRHVRVQQGLSWIHWGFYIYEWKSVHSYGRRKNIKKPERPKMWQNKQESLLSREDTSDYWWFAYPLSLTAQVSMKREIYDAECDLVEIVDELMNYLDPQEGHTALREIPAKAHEFYRRVTELKFSLPERLRLEDAMHPAAITLHVNFHIVLLSILSPFDDMTEEQFGSFNPKATSYHHASSLMSIVWTFRSLYTVQHEFWLIQVCSVCAFRVVFDLSFSIMQLETFTRACQALHEMSERFPLARDILASIQSATHLRRVELPSYARNHLTDGITTRDDHIMGYTVVPVTLRVDKGKEVGSAGEHERLTLSALLMKLDLDTGPD</sequence>
<reference evidence="2" key="2">
    <citation type="submission" date="2020-09" db="EMBL/GenBank/DDBJ databases">
        <title>Reference genome assembly for Australian Ascochyta lentis isolate Al4.</title>
        <authorList>
            <person name="Lee R.C."/>
            <person name="Farfan-Caceres L.M."/>
            <person name="Debler J.W."/>
            <person name="Williams A.H."/>
            <person name="Henares B.M."/>
        </authorList>
    </citation>
    <scope>NUCLEOTIDE SEQUENCE</scope>
    <source>
        <strain evidence="2">Al4</strain>
    </source>
</reference>